<dbReference type="Proteomes" id="UP000034875">
    <property type="component" value="Unassembled WGS sequence"/>
</dbReference>
<feature type="compositionally biased region" description="Polar residues" evidence="1">
    <location>
        <begin position="1"/>
        <end position="11"/>
    </location>
</feature>
<evidence type="ECO:0000313" key="3">
    <source>
        <dbReference type="EMBL" id="KKS44610.1"/>
    </source>
</evidence>
<accession>A0A0G0Z7G8</accession>
<dbReference type="PATRIC" id="fig|1618341.3.peg.53"/>
<evidence type="ECO:0000313" key="4">
    <source>
        <dbReference type="Proteomes" id="UP000034875"/>
    </source>
</evidence>
<keyword evidence="2" id="KW-0472">Membrane</keyword>
<keyword evidence="2" id="KW-1133">Transmembrane helix</keyword>
<dbReference type="EMBL" id="LCCZ01000003">
    <property type="protein sequence ID" value="KKS44610.1"/>
    <property type="molecule type" value="Genomic_DNA"/>
</dbReference>
<protein>
    <submittedName>
        <fullName evidence="3">Uncharacterized protein</fullName>
    </submittedName>
</protein>
<sequence length="351" mass="37718">MKPMDNTNPQDGSKIILHTMEDDLKKATPAPSTGPIPSSLSDVGAPPAPKAPPSFVAPNPFTENKPIAVSAPLAPSAIPQITIPELNPLKKKIIVISTFVVVVLIVFGLGVGLFFWTRSRSSQAPVAMSTPSIEGSLSSSLSAPSPEASLVYPSSVTTFDGPGAVIEYKESDDLNNVLTSKLPLIAQERKAIRILLRQMDYPEGPRFTYLNNVLKALGVLLSPELSKIMTGAGDLFVYKDSGNYRLGFVSSLSSLESYASLSKGLWAIEGGFLSDFAPIFLSANFQTPALKKFEVNATLSPNFVNRYINLVNLPQSNLSLDYAINKSATLFVLATSKNSMFHVINLIEGKK</sequence>
<name>A0A0G0Z7G8_9BACT</name>
<organism evidence="3 4">
    <name type="scientific">candidate division CPR1 bacterium GW2011_GWA2_42_17</name>
    <dbReference type="NCBI Taxonomy" id="1618341"/>
    <lineage>
        <taxon>Bacteria</taxon>
        <taxon>candidate division CPR1</taxon>
    </lineage>
</organism>
<proteinExistence type="predicted"/>
<keyword evidence="2" id="KW-0812">Transmembrane</keyword>
<gene>
    <name evidence="3" type="ORF">UV05_C0003G0002</name>
</gene>
<comment type="caution">
    <text evidence="3">The sequence shown here is derived from an EMBL/GenBank/DDBJ whole genome shotgun (WGS) entry which is preliminary data.</text>
</comment>
<evidence type="ECO:0000256" key="2">
    <source>
        <dbReference type="SAM" id="Phobius"/>
    </source>
</evidence>
<feature type="region of interest" description="Disordered" evidence="1">
    <location>
        <begin position="1"/>
        <end position="57"/>
    </location>
</feature>
<reference evidence="3 4" key="1">
    <citation type="journal article" date="2015" name="Nature">
        <title>rRNA introns, odd ribosomes, and small enigmatic genomes across a large radiation of phyla.</title>
        <authorList>
            <person name="Brown C.T."/>
            <person name="Hug L.A."/>
            <person name="Thomas B.C."/>
            <person name="Sharon I."/>
            <person name="Castelle C.J."/>
            <person name="Singh A."/>
            <person name="Wilkins M.J."/>
            <person name="Williams K.H."/>
            <person name="Banfield J.F."/>
        </authorList>
    </citation>
    <scope>NUCLEOTIDE SEQUENCE [LARGE SCALE GENOMIC DNA]</scope>
</reference>
<evidence type="ECO:0000256" key="1">
    <source>
        <dbReference type="SAM" id="MobiDB-lite"/>
    </source>
</evidence>
<dbReference type="AlphaFoldDB" id="A0A0G0Z7G8"/>
<feature type="transmembrane region" description="Helical" evidence="2">
    <location>
        <begin position="93"/>
        <end position="116"/>
    </location>
</feature>